<comment type="cofactor">
    <cofactor evidence="11">
        <name>Zn(2+)</name>
        <dbReference type="ChEBI" id="CHEBI:29105"/>
    </cofactor>
    <text evidence="11">Binds 1 zinc ion per subunit.</text>
</comment>
<feature type="binding site" evidence="11">
    <location>
        <position position="641"/>
    </location>
    <ligand>
        <name>Zn(2+)</name>
        <dbReference type="ChEBI" id="CHEBI:29105"/>
        <note>catalytic</note>
    </ligand>
</feature>
<dbReference type="PANTHER" id="PTHR30519">
    <property type="entry name" value="5-METHYLTETRAHYDROPTEROYLTRIGLUTAMATE--HOMOCYSTEINE METHYLTRANSFERASE"/>
    <property type="match status" value="1"/>
</dbReference>
<dbReference type="CDD" id="cd03312">
    <property type="entry name" value="CIMS_N_terminal_like"/>
    <property type="match status" value="1"/>
</dbReference>
<dbReference type="EC" id="2.1.1.14" evidence="11"/>
<keyword evidence="9 11" id="KW-0862">Zinc</keyword>
<dbReference type="GO" id="GO:0003871">
    <property type="term" value="F:5-methyltetrahydropteroyltriglutamate-homocysteine S-methyltransferase activity"/>
    <property type="evidence" value="ECO:0007669"/>
    <property type="project" value="UniProtKB-UniRule"/>
</dbReference>
<keyword evidence="4 11" id="KW-0489">Methyltransferase</keyword>
<dbReference type="Pfam" id="PF01717">
    <property type="entry name" value="Meth_synt_2"/>
    <property type="match status" value="1"/>
</dbReference>
<feature type="binding site" evidence="11 12">
    <location>
        <begin position="429"/>
        <end position="431"/>
    </location>
    <ligand>
        <name>L-homocysteine</name>
        <dbReference type="ChEBI" id="CHEBI:58199"/>
    </ligand>
</feature>
<evidence type="ECO:0000313" key="15">
    <source>
        <dbReference type="EMBL" id="TLH61626.1"/>
    </source>
</evidence>
<keyword evidence="5 11" id="KW-0028">Amino-acid biosynthesis</keyword>
<feature type="binding site" evidence="12">
    <location>
        <position position="22"/>
    </location>
    <ligand>
        <name>5-methyltetrahydropteroyltri-L-glutamate</name>
        <dbReference type="ChEBI" id="CHEBI:58207"/>
    </ligand>
</feature>
<keyword evidence="6 11" id="KW-0808">Transferase</keyword>
<dbReference type="InterPro" id="IPR013215">
    <property type="entry name" value="Cbl-indep_Met_Synth_N"/>
</dbReference>
<dbReference type="PIRSF" id="PIRSF000382">
    <property type="entry name" value="MeTrfase_B12_ind"/>
    <property type="match status" value="1"/>
</dbReference>
<feature type="binding site" evidence="11">
    <location>
        <position position="639"/>
    </location>
    <ligand>
        <name>Zn(2+)</name>
        <dbReference type="ChEBI" id="CHEBI:29105"/>
        <note>catalytic</note>
    </ligand>
</feature>
<evidence type="ECO:0000256" key="1">
    <source>
        <dbReference type="ARBA" id="ARBA00002777"/>
    </source>
</evidence>
<comment type="cofactor">
    <cofactor evidence="13">
        <name>Zn(2+)</name>
        <dbReference type="ChEBI" id="CHEBI:29105"/>
    </cofactor>
    <text evidence="13">Binds 2 Zn(2+) ions per subunit.</text>
</comment>
<sequence>MSTPFTATILGAPRIGPNRELKRAVERYWAGRIDRAALEEIAAGLRRDTLAELSRAGLDSVPVNTFSYYDQVLDTAVLLGALPARVSGVADDLDRYFAAARGTADIPPLEMTKWFDTNYHYIVPEIGPDTAFTLNPAKVLNELKEAQTQGISGRPVIVGPITFLALSKAVDGAAAPIERLGELLPLYVELLGRLADAGAQWVQIDEPVLVTDILDSGAELAEQVYTTLAGAAKRPAILVATYFGELGAALPALARTQIEGIAVDFVAGGDQPVSGLADKLLVAGIVDGRNIWRTNLETALARLGALVGSAKTVAVSTSCSTLHVPYSLEPESDLDDALRSWLAFGAEKVREVATLATAMRDGRDAVAAAFEASSAAVASRAQDPRLHNDSVRARLKEVLTGGISRGPAAERRKAQDARLSLPSLPTTTIGSFPQTVEIRKARAALVAGEIDEAQYTDQMKAEVETVIRLQEDLGLDVLVHGEPERNDMVQYFAEQLDGFFATKNGWVQSYGSRCVRPPVLFGDVTRRQPMTVEWARYAQTLTDKPVKGMLTGPVTILAWSFVRDDQPLADSANQVALAIRDETVDLQDAGIVIVQVDEPALRELLPLRNADKAAYLQWAVDAFRLSTSGVSDETQIHTHLCYSEFGEVIGAIADLDADVTSIEAARSHMEVLDDLNEIGFAGSVGPGVYDIHSPRVPSVEEMATSLRHALDAVPAERLWVNPDCGLKTRKTDEVTESLRNLVRAARLVRAG</sequence>
<feature type="binding site" evidence="11">
    <location>
        <position position="113"/>
    </location>
    <ligand>
        <name>5-methyltetrahydropteroyltri-L-glutamate</name>
        <dbReference type="ChEBI" id="CHEBI:58207"/>
    </ligand>
</feature>
<evidence type="ECO:0000313" key="16">
    <source>
        <dbReference type="Proteomes" id="UP000309984"/>
    </source>
</evidence>
<keyword evidence="7 11" id="KW-0479">Metal-binding</keyword>
<evidence type="ECO:0000256" key="10">
    <source>
        <dbReference type="ARBA" id="ARBA00023167"/>
    </source>
</evidence>
<evidence type="ECO:0000256" key="8">
    <source>
        <dbReference type="ARBA" id="ARBA00022737"/>
    </source>
</evidence>
<feature type="active site" description="Proton donor" evidence="11 14">
    <location>
        <position position="692"/>
    </location>
</feature>
<evidence type="ECO:0000256" key="7">
    <source>
        <dbReference type="ARBA" id="ARBA00022723"/>
    </source>
</evidence>
<comment type="caution">
    <text evidence="15">The sequence shown here is derived from an EMBL/GenBank/DDBJ whole genome shotgun (WGS) entry which is preliminary data.</text>
</comment>
<dbReference type="NCBIfam" id="TIGR01371">
    <property type="entry name" value="met_syn_B12ind"/>
    <property type="match status" value="1"/>
</dbReference>
<protein>
    <recommendedName>
        <fullName evidence="11">5-methyltetrahydropteroyltriglutamate--homocysteine methyltransferase</fullName>
        <ecNumber evidence="11">2.1.1.14</ecNumber>
    </recommendedName>
    <alternativeName>
        <fullName evidence="11">Cobalamin-independent methionine synthase</fullName>
    </alternativeName>
    <alternativeName>
        <fullName evidence="11">Methionine synthase, vitamin-B12 independent isozyme</fullName>
    </alternativeName>
</protein>
<dbReference type="InterPro" id="IPR006276">
    <property type="entry name" value="Cobalamin-indep_Met_synthase"/>
</dbReference>
<evidence type="ECO:0000256" key="11">
    <source>
        <dbReference type="HAMAP-Rule" id="MF_00172"/>
    </source>
</evidence>
<evidence type="ECO:0000256" key="4">
    <source>
        <dbReference type="ARBA" id="ARBA00022603"/>
    </source>
</evidence>
<feature type="binding site" evidence="11 12">
    <location>
        <position position="597"/>
    </location>
    <ligand>
        <name>L-homocysteine</name>
        <dbReference type="ChEBI" id="CHEBI:58199"/>
    </ligand>
</feature>
<comment type="pathway">
    <text evidence="2 11">Amino-acid biosynthesis; L-methionine biosynthesis via de novo pathway; L-methionine from L-homocysteine (MetE route): step 1/1.</text>
</comment>
<feature type="binding site" evidence="11">
    <location>
        <position position="724"/>
    </location>
    <ligand>
        <name>Zn(2+)</name>
        <dbReference type="ChEBI" id="CHEBI:29105"/>
        <note>catalytic</note>
    </ligand>
</feature>
<feature type="binding site" evidence="11 12">
    <location>
        <begin position="513"/>
        <end position="514"/>
    </location>
    <ligand>
        <name>5-methyltetrahydropteroyltri-L-glutamate</name>
        <dbReference type="ChEBI" id="CHEBI:58207"/>
    </ligand>
</feature>
<feature type="binding site" evidence="11 12">
    <location>
        <position position="482"/>
    </location>
    <ligand>
        <name>L-methionine</name>
        <dbReference type="ChEBI" id="CHEBI:57844"/>
    </ligand>
</feature>
<feature type="binding site" evidence="13">
    <location>
        <position position="654"/>
    </location>
    <ligand>
        <name>Zn(2+)</name>
        <dbReference type="ChEBI" id="CHEBI:29105"/>
        <label>1</label>
        <note>catalytic</note>
    </ligand>
</feature>
<evidence type="ECO:0000256" key="2">
    <source>
        <dbReference type="ARBA" id="ARBA00004681"/>
    </source>
</evidence>
<dbReference type="HAMAP" id="MF_00172">
    <property type="entry name" value="Meth_synth"/>
    <property type="match status" value="1"/>
</dbReference>
<evidence type="ECO:0000256" key="6">
    <source>
        <dbReference type="ARBA" id="ARBA00022679"/>
    </source>
</evidence>
<dbReference type="Gene3D" id="3.20.20.210">
    <property type="match status" value="2"/>
</dbReference>
<accession>A0A7I7ZST3</accession>
<feature type="binding site" evidence="11 12">
    <location>
        <position position="597"/>
    </location>
    <ligand>
        <name>L-methionine</name>
        <dbReference type="ChEBI" id="CHEBI:57844"/>
    </ligand>
</feature>
<feature type="binding site" evidence="13">
    <location>
        <position position="639"/>
    </location>
    <ligand>
        <name>Zn(2+)</name>
        <dbReference type="ChEBI" id="CHEBI:29105"/>
        <label>1</label>
        <note>catalytic</note>
    </ligand>
</feature>
<comment type="function">
    <text evidence="1 11">Catalyzes the transfer of a methyl group from 5-methyltetrahydrofolate to homocysteine resulting in methionine formation.</text>
</comment>
<dbReference type="Proteomes" id="UP000309984">
    <property type="component" value="Unassembled WGS sequence"/>
</dbReference>
<keyword evidence="8 11" id="KW-0677">Repeat</keyword>
<dbReference type="CDD" id="cd03311">
    <property type="entry name" value="CIMS_C_terminal_like"/>
    <property type="match status" value="1"/>
</dbReference>
<feature type="binding site" evidence="11">
    <location>
        <position position="482"/>
    </location>
    <ligand>
        <name>L-homocysteine</name>
        <dbReference type="ChEBI" id="CHEBI:58199"/>
    </ligand>
</feature>
<dbReference type="NCBIfam" id="NF003556">
    <property type="entry name" value="PRK05222.1"/>
    <property type="match status" value="1"/>
</dbReference>
<comment type="similarity">
    <text evidence="3 11">Belongs to the vitamin-B12 independent methionine synthase family.</text>
</comment>
<proteinExistence type="inferred from homology"/>
<dbReference type="GO" id="GO:0008270">
    <property type="term" value="F:zinc ion binding"/>
    <property type="evidence" value="ECO:0007669"/>
    <property type="project" value="InterPro"/>
</dbReference>
<feature type="binding site" evidence="11 12">
    <location>
        <begin position="429"/>
        <end position="431"/>
    </location>
    <ligand>
        <name>L-methionine</name>
        <dbReference type="ChEBI" id="CHEBI:57844"/>
    </ligand>
</feature>
<feature type="binding site" evidence="11 12">
    <location>
        <position position="559"/>
    </location>
    <ligand>
        <name>5-methyltetrahydropteroyltri-L-glutamate</name>
        <dbReference type="ChEBI" id="CHEBI:58207"/>
    </ligand>
</feature>
<dbReference type="GO" id="GO:0009086">
    <property type="term" value="P:methionine biosynthetic process"/>
    <property type="evidence" value="ECO:0007669"/>
    <property type="project" value="UniProtKB-UniRule"/>
</dbReference>
<feature type="binding site" evidence="11">
    <location>
        <position position="603"/>
    </location>
    <ligand>
        <name>5-methyltetrahydropteroyltri-L-glutamate</name>
        <dbReference type="ChEBI" id="CHEBI:58207"/>
    </ligand>
</feature>
<dbReference type="Pfam" id="PF08267">
    <property type="entry name" value="Meth_synt_1"/>
    <property type="match status" value="1"/>
</dbReference>
<dbReference type="AlphaFoldDB" id="A0A7I7ZST3"/>
<dbReference type="InterPro" id="IPR038071">
    <property type="entry name" value="UROD/MetE-like_sf"/>
</dbReference>
<feature type="binding site" evidence="12">
    <location>
        <position position="118"/>
    </location>
    <ligand>
        <name>5-methyltetrahydropteroyltri-L-glutamate</name>
        <dbReference type="ChEBI" id="CHEBI:58207"/>
    </ligand>
</feature>
<dbReference type="GO" id="GO:0032259">
    <property type="term" value="P:methylation"/>
    <property type="evidence" value="ECO:0007669"/>
    <property type="project" value="UniProtKB-KW"/>
</dbReference>
<evidence type="ECO:0000256" key="5">
    <source>
        <dbReference type="ARBA" id="ARBA00022605"/>
    </source>
</evidence>
<dbReference type="InterPro" id="IPR002629">
    <property type="entry name" value="Met_Synth_C/arc"/>
</dbReference>
<feature type="binding site" evidence="11">
    <location>
        <begin position="19"/>
        <end position="22"/>
    </location>
    <ligand>
        <name>5-methyltetrahydropteroyltri-L-glutamate</name>
        <dbReference type="ChEBI" id="CHEBI:58207"/>
    </ligand>
</feature>
<evidence type="ECO:0000256" key="12">
    <source>
        <dbReference type="PIRSR" id="PIRSR000382-1"/>
    </source>
</evidence>
<evidence type="ECO:0000256" key="13">
    <source>
        <dbReference type="PIRSR" id="PIRSR000382-2"/>
    </source>
</evidence>
<evidence type="ECO:0000256" key="9">
    <source>
        <dbReference type="ARBA" id="ARBA00022833"/>
    </source>
</evidence>
<organism evidence="15 16">
    <name type="scientific">Mycolicibacterium phocaicum</name>
    <dbReference type="NCBI Taxonomy" id="319706"/>
    <lineage>
        <taxon>Bacteria</taxon>
        <taxon>Bacillati</taxon>
        <taxon>Actinomycetota</taxon>
        <taxon>Actinomycetes</taxon>
        <taxon>Mycobacteriales</taxon>
        <taxon>Mycobacteriaceae</taxon>
        <taxon>Mycolicibacterium</taxon>
    </lineage>
</organism>
<feature type="binding site" evidence="11">
    <location>
        <position position="663"/>
    </location>
    <ligand>
        <name>Zn(2+)</name>
        <dbReference type="ChEBI" id="CHEBI:29105"/>
        <note>catalytic</note>
    </ligand>
</feature>
<name>A0A7I7ZST3_9MYCO</name>
<dbReference type="RefSeq" id="WP_138250888.1">
    <property type="nucleotide sequence ID" value="NZ_AP022616.1"/>
</dbReference>
<dbReference type="SUPFAM" id="SSF51726">
    <property type="entry name" value="UROD/MetE-like"/>
    <property type="match status" value="2"/>
</dbReference>
<evidence type="ECO:0000256" key="14">
    <source>
        <dbReference type="PIRSR" id="PIRSR000382-3"/>
    </source>
</evidence>
<reference evidence="15 16" key="1">
    <citation type="submission" date="2018-01" db="EMBL/GenBank/DDBJ databases">
        <title>Comparative genomics of Mycobacterium mucogenicum and Mycobacterium neoaurum clade members emphasizing tRNA and non-coding RNA.</title>
        <authorList>
            <person name="Behra P.R.K."/>
            <person name="Pettersson B.M.F."/>
            <person name="Das S."/>
            <person name="Dasgupta S."/>
            <person name="Kirsebom L.A."/>
        </authorList>
    </citation>
    <scope>NUCLEOTIDE SEQUENCE [LARGE SCALE GENOMIC DNA]</scope>
    <source>
        <strain evidence="15 16">DSM 45104</strain>
    </source>
</reference>
<evidence type="ECO:0000256" key="3">
    <source>
        <dbReference type="ARBA" id="ARBA00009553"/>
    </source>
</evidence>
<dbReference type="EMBL" id="POTM01000058">
    <property type="protein sequence ID" value="TLH61626.1"/>
    <property type="molecule type" value="Genomic_DNA"/>
</dbReference>
<feature type="binding site" evidence="13">
    <location>
        <position position="663"/>
    </location>
    <ligand>
        <name>Zn(2+)</name>
        <dbReference type="ChEBI" id="CHEBI:29105"/>
        <label>1</label>
        <note>catalytic</note>
    </ligand>
</feature>
<gene>
    <name evidence="11" type="primary">metE</name>
    <name evidence="15" type="ORF">C1S79_24730</name>
</gene>
<comment type="catalytic activity">
    <reaction evidence="11">
        <text>5-methyltetrahydropteroyltri-L-glutamate + L-homocysteine = tetrahydropteroyltri-L-glutamate + L-methionine</text>
        <dbReference type="Rhea" id="RHEA:21196"/>
        <dbReference type="ChEBI" id="CHEBI:57844"/>
        <dbReference type="ChEBI" id="CHEBI:58140"/>
        <dbReference type="ChEBI" id="CHEBI:58199"/>
        <dbReference type="ChEBI" id="CHEBI:58207"/>
        <dbReference type="EC" id="2.1.1.14"/>
    </reaction>
</comment>
<keyword evidence="10 11" id="KW-0486">Methionine biosynthesis</keyword>
<keyword evidence="16" id="KW-1185">Reference proteome</keyword>
<feature type="binding site" evidence="13">
    <location>
        <position position="724"/>
    </location>
    <ligand>
        <name>Zn(2+)</name>
        <dbReference type="ChEBI" id="CHEBI:29105"/>
        <label>1</label>
        <note>catalytic</note>
    </ligand>
</feature>
<feature type="binding site" evidence="13">
    <location>
        <position position="641"/>
    </location>
    <ligand>
        <name>Zn(2+)</name>
        <dbReference type="ChEBI" id="CHEBI:29105"/>
        <label>1</label>
        <note>catalytic</note>
    </ligand>
</feature>